<dbReference type="Proteomes" id="UP000265120">
    <property type="component" value="Chromosome 10"/>
</dbReference>
<organism evidence="11 12">
    <name type="scientific">Cynoglossus semilaevis</name>
    <name type="common">Tongue sole</name>
    <dbReference type="NCBI Taxonomy" id="244447"/>
    <lineage>
        <taxon>Eukaryota</taxon>
        <taxon>Metazoa</taxon>
        <taxon>Chordata</taxon>
        <taxon>Craniata</taxon>
        <taxon>Vertebrata</taxon>
        <taxon>Euteleostomi</taxon>
        <taxon>Actinopterygii</taxon>
        <taxon>Neopterygii</taxon>
        <taxon>Teleostei</taxon>
        <taxon>Neoteleostei</taxon>
        <taxon>Acanthomorphata</taxon>
        <taxon>Carangaria</taxon>
        <taxon>Pleuronectiformes</taxon>
        <taxon>Pleuronectoidei</taxon>
        <taxon>Cynoglossidae</taxon>
        <taxon>Cynoglossinae</taxon>
        <taxon>Cynoglossus</taxon>
    </lineage>
</organism>
<evidence type="ECO:0000256" key="1">
    <source>
        <dbReference type="ARBA" id="ARBA00004239"/>
    </source>
</evidence>
<dbReference type="Ensembl" id="ENSCSET00000027360.1">
    <property type="protein sequence ID" value="ENSCSEP00000026998.1"/>
    <property type="gene ID" value="ENSCSEG00000017226.1"/>
</dbReference>
<evidence type="ECO:0000313" key="12">
    <source>
        <dbReference type="Proteomes" id="UP000265120"/>
    </source>
</evidence>
<dbReference type="InterPro" id="IPR001314">
    <property type="entry name" value="Peptidase_S1A"/>
</dbReference>
<keyword evidence="2 9" id="KW-0645">Protease</keyword>
<proteinExistence type="predicted"/>
<dbReference type="InterPro" id="IPR018114">
    <property type="entry name" value="TRYPSIN_HIS"/>
</dbReference>
<dbReference type="GeneTree" id="ENSGT01050000244971"/>
<reference evidence="11 12" key="1">
    <citation type="journal article" date="2014" name="Nat. Genet.">
        <title>Whole-genome sequence of a flatfish provides insights into ZW sex chromosome evolution and adaptation to a benthic lifestyle.</title>
        <authorList>
            <person name="Chen S."/>
            <person name="Zhang G."/>
            <person name="Shao C."/>
            <person name="Huang Q."/>
            <person name="Liu G."/>
            <person name="Zhang P."/>
            <person name="Song W."/>
            <person name="An N."/>
            <person name="Chalopin D."/>
            <person name="Volff J.N."/>
            <person name="Hong Y."/>
            <person name="Li Q."/>
            <person name="Sha Z."/>
            <person name="Zhou H."/>
            <person name="Xie M."/>
            <person name="Yu Q."/>
            <person name="Liu Y."/>
            <person name="Xiang H."/>
            <person name="Wang N."/>
            <person name="Wu K."/>
            <person name="Yang C."/>
            <person name="Zhou Q."/>
            <person name="Liao X."/>
            <person name="Yang L."/>
            <person name="Hu Q."/>
            <person name="Zhang J."/>
            <person name="Meng L."/>
            <person name="Jin L."/>
            <person name="Tian Y."/>
            <person name="Lian J."/>
            <person name="Yang J."/>
            <person name="Miao G."/>
            <person name="Liu S."/>
            <person name="Liang Z."/>
            <person name="Yan F."/>
            <person name="Li Y."/>
            <person name="Sun B."/>
            <person name="Zhang H."/>
            <person name="Zhang J."/>
            <person name="Zhu Y."/>
            <person name="Du M."/>
            <person name="Zhao Y."/>
            <person name="Schartl M."/>
            <person name="Tang Q."/>
            <person name="Wang J."/>
        </authorList>
    </citation>
    <scope>NUCLEOTIDE SEQUENCE</scope>
</reference>
<evidence type="ECO:0000256" key="7">
    <source>
        <dbReference type="ARBA" id="ARBA00036320"/>
    </source>
</evidence>
<dbReference type="STRING" id="244447.ENSCSEP00000026998"/>
<dbReference type="InterPro" id="IPR009003">
    <property type="entry name" value="Peptidase_S1_PA"/>
</dbReference>
<evidence type="ECO:0000313" key="11">
    <source>
        <dbReference type="Ensembl" id="ENSCSEP00000026998.1"/>
    </source>
</evidence>
<keyword evidence="12" id="KW-1185">Reference proteome</keyword>
<sequence>MTRLDILGSLCVRLQLSFKTPTNDSKIIGGQVVSPNSLKYQVSVFSKIVNSHYCGGTLVHPQWVVSAAHCWIPYFLMTVRLGRHNLLRNEEETEQTFSVIRTMKAGFNYATFDDDIMLLKLDRPAILNEYVDLAQLPTPSEYLAPYSVCTVSGWGVTSIFDYYLSPVLRAVDVSIIPYCQYYYWGMISENMICAGSPYGGKDSCQGDSGGPLICNGKLMGIVSWGISCANPRYPGVYTKVSNYVDWINFIVTQY</sequence>
<dbReference type="AlphaFoldDB" id="A0A3P8WHP2"/>
<evidence type="ECO:0000256" key="3">
    <source>
        <dbReference type="ARBA" id="ARBA00022729"/>
    </source>
</evidence>
<dbReference type="EC" id="3.4.21.4" evidence="8"/>
<evidence type="ECO:0000256" key="9">
    <source>
        <dbReference type="RuleBase" id="RU363034"/>
    </source>
</evidence>
<dbReference type="GO" id="GO:0005615">
    <property type="term" value="C:extracellular space"/>
    <property type="evidence" value="ECO:0007669"/>
    <property type="project" value="TreeGrafter"/>
</dbReference>
<dbReference type="GO" id="GO:0006508">
    <property type="term" value="P:proteolysis"/>
    <property type="evidence" value="ECO:0007669"/>
    <property type="project" value="UniProtKB-KW"/>
</dbReference>
<evidence type="ECO:0000256" key="4">
    <source>
        <dbReference type="ARBA" id="ARBA00022801"/>
    </source>
</evidence>
<dbReference type="PROSITE" id="PS50240">
    <property type="entry name" value="TRYPSIN_DOM"/>
    <property type="match status" value="1"/>
</dbReference>
<dbReference type="CDD" id="cd00190">
    <property type="entry name" value="Tryp_SPc"/>
    <property type="match status" value="1"/>
</dbReference>
<dbReference type="InterPro" id="IPR050127">
    <property type="entry name" value="Serine_Proteases_S1"/>
</dbReference>
<dbReference type="SMART" id="SM00020">
    <property type="entry name" value="Tryp_SPc"/>
    <property type="match status" value="1"/>
</dbReference>
<reference evidence="11" key="2">
    <citation type="submission" date="2025-08" db="UniProtKB">
        <authorList>
            <consortium name="Ensembl"/>
        </authorList>
    </citation>
    <scope>IDENTIFICATION</scope>
</reference>
<dbReference type="InterPro" id="IPR001254">
    <property type="entry name" value="Trypsin_dom"/>
</dbReference>
<evidence type="ECO:0000256" key="8">
    <source>
        <dbReference type="ARBA" id="ARBA00038868"/>
    </source>
</evidence>
<dbReference type="InterPro" id="IPR043504">
    <property type="entry name" value="Peptidase_S1_PA_chymotrypsin"/>
</dbReference>
<dbReference type="PROSITE" id="PS00134">
    <property type="entry name" value="TRYPSIN_HIS"/>
    <property type="match status" value="1"/>
</dbReference>
<dbReference type="Gene3D" id="2.40.10.10">
    <property type="entry name" value="Trypsin-like serine proteases"/>
    <property type="match status" value="2"/>
</dbReference>
<evidence type="ECO:0000256" key="5">
    <source>
        <dbReference type="ARBA" id="ARBA00022825"/>
    </source>
</evidence>
<dbReference type="PANTHER" id="PTHR24264">
    <property type="entry name" value="TRYPSIN-RELATED"/>
    <property type="match status" value="1"/>
</dbReference>
<dbReference type="Pfam" id="PF00089">
    <property type="entry name" value="Trypsin"/>
    <property type="match status" value="1"/>
</dbReference>
<accession>A0A3P8WHP2</accession>
<dbReference type="PANTHER" id="PTHR24264:SF58">
    <property type="entry name" value="SI:DKEY-33M11.8-RELATED"/>
    <property type="match status" value="1"/>
</dbReference>
<name>A0A3P8WHP2_CYNSE</name>
<comment type="catalytic activity">
    <reaction evidence="7">
        <text>Preferential cleavage: Arg-|-Xaa, Lys-|-Xaa.</text>
        <dbReference type="EC" id="3.4.21.4"/>
    </reaction>
</comment>
<keyword evidence="4 9" id="KW-0378">Hydrolase</keyword>
<dbReference type="InParanoid" id="A0A3P8WHP2"/>
<keyword evidence="3" id="KW-0732">Signal</keyword>
<dbReference type="GO" id="GO:0004252">
    <property type="term" value="F:serine-type endopeptidase activity"/>
    <property type="evidence" value="ECO:0007669"/>
    <property type="project" value="UniProtKB-EC"/>
</dbReference>
<dbReference type="OMA" id="YCNWYYW"/>
<dbReference type="InterPro" id="IPR033116">
    <property type="entry name" value="TRYPSIN_SER"/>
</dbReference>
<keyword evidence="6" id="KW-1015">Disulfide bond</keyword>
<dbReference type="SUPFAM" id="SSF50494">
    <property type="entry name" value="Trypsin-like serine proteases"/>
    <property type="match status" value="1"/>
</dbReference>
<evidence type="ECO:0000256" key="6">
    <source>
        <dbReference type="ARBA" id="ARBA00023157"/>
    </source>
</evidence>
<keyword evidence="5 9" id="KW-0720">Serine protease</keyword>
<feature type="domain" description="Peptidase S1" evidence="10">
    <location>
        <begin position="27"/>
        <end position="252"/>
    </location>
</feature>
<comment type="subcellular location">
    <subcellularLocation>
        <location evidence="1">Secreted</location>
        <location evidence="1">Extracellular space</location>
    </subcellularLocation>
</comment>
<protein>
    <recommendedName>
        <fullName evidence="8">trypsin</fullName>
        <ecNumber evidence="8">3.4.21.4</ecNumber>
    </recommendedName>
</protein>
<dbReference type="PRINTS" id="PR00722">
    <property type="entry name" value="CHYMOTRYPSIN"/>
</dbReference>
<evidence type="ECO:0000256" key="2">
    <source>
        <dbReference type="ARBA" id="ARBA00022670"/>
    </source>
</evidence>
<evidence type="ECO:0000259" key="10">
    <source>
        <dbReference type="PROSITE" id="PS50240"/>
    </source>
</evidence>
<dbReference type="PROSITE" id="PS00135">
    <property type="entry name" value="TRYPSIN_SER"/>
    <property type="match status" value="1"/>
</dbReference>
<dbReference type="FunFam" id="2.40.10.10:FF:000120">
    <property type="entry name" value="Putative serine protease"/>
    <property type="match status" value="1"/>
</dbReference>
<reference evidence="11" key="3">
    <citation type="submission" date="2025-09" db="UniProtKB">
        <authorList>
            <consortium name="Ensembl"/>
        </authorList>
    </citation>
    <scope>IDENTIFICATION</scope>
</reference>